<evidence type="ECO:0000313" key="2">
    <source>
        <dbReference type="Proteomes" id="UP000193648"/>
    </source>
</evidence>
<dbReference type="InterPro" id="IPR032675">
    <property type="entry name" value="LRR_dom_sf"/>
</dbReference>
<dbReference type="SUPFAM" id="SSF52047">
    <property type="entry name" value="RNI-like"/>
    <property type="match status" value="1"/>
</dbReference>
<reference evidence="1 2" key="1">
    <citation type="submission" date="2016-07" db="EMBL/GenBank/DDBJ databases">
        <title>Pervasive Adenine N6-methylation of Active Genes in Fungi.</title>
        <authorList>
            <consortium name="DOE Joint Genome Institute"/>
            <person name="Mondo S.J."/>
            <person name="Dannebaum R.O."/>
            <person name="Kuo R.C."/>
            <person name="Labutti K."/>
            <person name="Haridas S."/>
            <person name="Kuo A."/>
            <person name="Salamov A."/>
            <person name="Ahrendt S.R."/>
            <person name="Lipzen A."/>
            <person name="Sullivan W."/>
            <person name="Andreopoulos W.B."/>
            <person name="Clum A."/>
            <person name="Lindquist E."/>
            <person name="Daum C."/>
            <person name="Ramamoorthy G.K."/>
            <person name="Gryganskyi A."/>
            <person name="Culley D."/>
            <person name="Magnuson J.K."/>
            <person name="James T.Y."/>
            <person name="O'Malley M.A."/>
            <person name="Stajich J.E."/>
            <person name="Spatafora J.W."/>
            <person name="Visel A."/>
            <person name="Grigoriev I.V."/>
        </authorList>
    </citation>
    <scope>NUCLEOTIDE SEQUENCE [LARGE SCALE GENOMIC DNA]</scope>
    <source>
        <strain evidence="1 2">NRRL 3116</strain>
    </source>
</reference>
<gene>
    <name evidence="1" type="ORF">BCR41DRAFT_401184</name>
</gene>
<organism evidence="1 2">
    <name type="scientific">Lobosporangium transversale</name>
    <dbReference type="NCBI Taxonomy" id="64571"/>
    <lineage>
        <taxon>Eukaryota</taxon>
        <taxon>Fungi</taxon>
        <taxon>Fungi incertae sedis</taxon>
        <taxon>Mucoromycota</taxon>
        <taxon>Mortierellomycotina</taxon>
        <taxon>Mortierellomycetes</taxon>
        <taxon>Mortierellales</taxon>
        <taxon>Mortierellaceae</taxon>
        <taxon>Lobosporangium</taxon>
    </lineage>
</organism>
<dbReference type="EMBL" id="MCFF01000058">
    <property type="protein sequence ID" value="ORZ04327.1"/>
    <property type="molecule type" value="Genomic_DNA"/>
</dbReference>
<dbReference type="Proteomes" id="UP000193648">
    <property type="component" value="Unassembled WGS sequence"/>
</dbReference>
<dbReference type="RefSeq" id="XP_021876485.1">
    <property type="nucleotide sequence ID" value="XM_022029202.1"/>
</dbReference>
<name>A0A1Y2GCT3_9FUNG</name>
<dbReference type="InParanoid" id="A0A1Y2GCT3"/>
<comment type="caution">
    <text evidence="1">The sequence shown here is derived from an EMBL/GenBank/DDBJ whole genome shotgun (WGS) entry which is preliminary data.</text>
</comment>
<accession>A0A1Y2GCT3</accession>
<evidence type="ECO:0000313" key="1">
    <source>
        <dbReference type="EMBL" id="ORZ04327.1"/>
    </source>
</evidence>
<sequence length="293" mass="33395">MPSLLASALSPPPDIMNDIKLHPLDLPEIISHIGRFLSRKDLLNCIRISSTFYNTLISSIWGKIRVDSEQHPERLTWPTGEAFAVTQGDQEVCDEFYRTVFLQHPWTLTSLSVLAFAFMSIKDEDMAALLRRMTKVKRLDVSSCDFGPLSMRELLSSEQETDGIVQAVLTNCPSLKELIGPKVTVPEIINGAEWVCTKLTDLTVFLENDIDQETAESMEQQRIVFRKLGKLTDLEELYLTGYCKNRGEMQPEDAAWLLKNWPRIEYLEGLVNIEPSVCKSIDEILSPRVWLNY</sequence>
<proteinExistence type="predicted"/>
<dbReference type="Gene3D" id="3.80.10.10">
    <property type="entry name" value="Ribonuclease Inhibitor"/>
    <property type="match status" value="1"/>
</dbReference>
<dbReference type="AlphaFoldDB" id="A0A1Y2GCT3"/>
<protein>
    <recommendedName>
        <fullName evidence="3">F-box domain-containing protein</fullName>
    </recommendedName>
</protein>
<keyword evidence="2" id="KW-1185">Reference proteome</keyword>
<dbReference type="GeneID" id="33571045"/>
<dbReference type="OrthoDB" id="2401745at2759"/>
<evidence type="ECO:0008006" key="3">
    <source>
        <dbReference type="Google" id="ProtNLM"/>
    </source>
</evidence>